<keyword evidence="1" id="KW-0677">Repeat</keyword>
<keyword evidence="4" id="KW-0472">Membrane</keyword>
<evidence type="ECO:0000256" key="4">
    <source>
        <dbReference type="SAM" id="Phobius"/>
    </source>
</evidence>
<name>A0AAJ0G2S7_9HYPO</name>
<keyword evidence="5" id="KW-0732">Signal</keyword>
<proteinExistence type="predicted"/>
<accession>A0AAJ0G2S7</accession>
<keyword evidence="4" id="KW-1133">Transmembrane helix</keyword>
<sequence>MTANPAEPTPTATGPQLLQGSRKQPLLALLLLFIIHLVSAQNPRDNFCRRFGHQTTVIDDKLYIDGGWVNFDDFQQSHEDIPNKWLGYRDLNNLVPRSGDNWPDLNISLSKNGSIPTVHGGVLWGDAVNKRFYLYGGSWTKGLPQKPYRVVSYDILYDRWDDHGLPSMSTPPLVASQGAGVGVSEIGMGYYYGGWIDNTSMSGWTQPPAMSSNFYRYAYETNKFTTAASPDDIPRAEGAMVWIPAGDSLGLIVYMGGIIGPHGNSTASPQSFDKILVFDATANSWSTQTATGEIPQNRRQFCIDVAWAPDKSSFNIYLWGGLSFPSPGAKEFSLDDIFILTLPSFIWVKAYPDHQGNPTTPPKYGHHRSSCNMVKSMSQLFVIGGTYSETNGCDLAVDAWAQHDFWTGTNQNMGDNKTYWALYDPNVTSNVVPVDVYSVVGGNKYGSATVMQPKAGFDSGNKALEDLLGRRPSISSRSPTRYIPSPTSPPTKAPTASPGPALSTGGIVGVAVGGAIGLLLVLSVWLYIGRRVVRRREERRKSKMTQPWRSDGSIPGTSPSMTSPHTPMGHVFGTGPGNPLMWKSRPMSELPT</sequence>
<comment type="caution">
    <text evidence="6">The sequence shown here is derived from an EMBL/GenBank/DDBJ whole genome shotgun (WGS) entry which is preliminary data.</text>
</comment>
<protein>
    <recommendedName>
        <fullName evidence="8">Kelch repeat protein</fullName>
    </recommendedName>
</protein>
<feature type="compositionally biased region" description="Polar residues" evidence="3">
    <location>
        <begin position="555"/>
        <end position="565"/>
    </location>
</feature>
<dbReference type="InterPro" id="IPR011043">
    <property type="entry name" value="Gal_Oxase/kelch_b-propeller"/>
</dbReference>
<keyword evidence="7" id="KW-1185">Reference proteome</keyword>
<keyword evidence="2" id="KW-0408">Iron</keyword>
<organism evidence="6 7">
    <name type="scientific">Conoideocrella luteorostrata</name>
    <dbReference type="NCBI Taxonomy" id="1105319"/>
    <lineage>
        <taxon>Eukaryota</taxon>
        <taxon>Fungi</taxon>
        <taxon>Dikarya</taxon>
        <taxon>Ascomycota</taxon>
        <taxon>Pezizomycotina</taxon>
        <taxon>Sordariomycetes</taxon>
        <taxon>Hypocreomycetidae</taxon>
        <taxon>Hypocreales</taxon>
        <taxon>Clavicipitaceae</taxon>
        <taxon>Conoideocrella</taxon>
    </lineage>
</organism>
<feature type="chain" id="PRO_5042525687" description="Kelch repeat protein" evidence="5">
    <location>
        <begin position="41"/>
        <end position="592"/>
    </location>
</feature>
<evidence type="ECO:0000313" key="7">
    <source>
        <dbReference type="Proteomes" id="UP001251528"/>
    </source>
</evidence>
<dbReference type="PANTHER" id="PTHR47435:SF4">
    <property type="entry name" value="KELCH REPEAT PROTEIN (AFU_ORTHOLOGUE AFUA_5G12780)"/>
    <property type="match status" value="1"/>
</dbReference>
<evidence type="ECO:0000313" key="6">
    <source>
        <dbReference type="EMBL" id="KAK2616987.1"/>
    </source>
</evidence>
<evidence type="ECO:0000256" key="1">
    <source>
        <dbReference type="ARBA" id="ARBA00022737"/>
    </source>
</evidence>
<feature type="region of interest" description="Disordered" evidence="3">
    <location>
        <begin position="469"/>
        <end position="500"/>
    </location>
</feature>
<dbReference type="GO" id="GO:0019760">
    <property type="term" value="P:glucosinolate metabolic process"/>
    <property type="evidence" value="ECO:0007669"/>
    <property type="project" value="UniProtKB-ARBA"/>
</dbReference>
<feature type="transmembrane region" description="Helical" evidence="4">
    <location>
        <begin position="507"/>
        <end position="528"/>
    </location>
</feature>
<feature type="region of interest" description="Disordered" evidence="3">
    <location>
        <begin position="573"/>
        <end position="592"/>
    </location>
</feature>
<evidence type="ECO:0000256" key="3">
    <source>
        <dbReference type="SAM" id="MobiDB-lite"/>
    </source>
</evidence>
<dbReference type="InterPro" id="IPR015915">
    <property type="entry name" value="Kelch-typ_b-propeller"/>
</dbReference>
<evidence type="ECO:0008006" key="8">
    <source>
        <dbReference type="Google" id="ProtNLM"/>
    </source>
</evidence>
<feature type="region of interest" description="Disordered" evidence="3">
    <location>
        <begin position="537"/>
        <end position="566"/>
    </location>
</feature>
<dbReference type="SUPFAM" id="SSF50965">
    <property type="entry name" value="Galactose oxidase, central domain"/>
    <property type="match status" value="1"/>
</dbReference>
<evidence type="ECO:0000256" key="2">
    <source>
        <dbReference type="ARBA" id="ARBA00023004"/>
    </source>
</evidence>
<keyword evidence="4" id="KW-0812">Transmembrane</keyword>
<dbReference type="PANTHER" id="PTHR47435">
    <property type="entry name" value="KELCH REPEAT PROTEIN (AFU_ORTHOLOGUE AFUA_5G12780)"/>
    <property type="match status" value="1"/>
</dbReference>
<dbReference type="Gene3D" id="2.120.10.80">
    <property type="entry name" value="Kelch-type beta propeller"/>
    <property type="match status" value="1"/>
</dbReference>
<dbReference type="EMBL" id="JASWJB010000001">
    <property type="protein sequence ID" value="KAK2616987.1"/>
    <property type="molecule type" value="Genomic_DNA"/>
</dbReference>
<feature type="signal peptide" evidence="5">
    <location>
        <begin position="1"/>
        <end position="40"/>
    </location>
</feature>
<feature type="compositionally biased region" description="Low complexity" evidence="3">
    <location>
        <begin position="470"/>
        <end position="485"/>
    </location>
</feature>
<dbReference type="Proteomes" id="UP001251528">
    <property type="component" value="Unassembled WGS sequence"/>
</dbReference>
<dbReference type="AlphaFoldDB" id="A0AAJ0G2S7"/>
<reference evidence="6" key="1">
    <citation type="submission" date="2023-06" db="EMBL/GenBank/DDBJ databases">
        <title>Conoideocrella luteorostrata (Hypocreales: Clavicipitaceae), a potential biocontrol fungus for elongate hemlock scale in United States Christmas tree production areas.</title>
        <authorList>
            <person name="Barrett H."/>
            <person name="Lovett B."/>
            <person name="Macias A.M."/>
            <person name="Stajich J.E."/>
            <person name="Kasson M.T."/>
        </authorList>
    </citation>
    <scope>NUCLEOTIDE SEQUENCE</scope>
    <source>
        <strain evidence="6">ARSEF 14590</strain>
    </source>
</reference>
<evidence type="ECO:0000256" key="5">
    <source>
        <dbReference type="SAM" id="SignalP"/>
    </source>
</evidence>
<gene>
    <name evidence="6" type="ORF">QQS21_000076</name>
</gene>